<evidence type="ECO:0000313" key="5">
    <source>
        <dbReference type="EMBL" id="SMR02625.1"/>
    </source>
</evidence>
<evidence type="ECO:0000259" key="4">
    <source>
        <dbReference type="Pfam" id="PF20736"/>
    </source>
</evidence>
<dbReference type="InterPro" id="IPR046544">
    <property type="entry name" value="GH146_SB_dom"/>
</dbReference>
<gene>
    <name evidence="5" type="ORF">PD5205_01314</name>
</gene>
<dbReference type="Pfam" id="PF20736">
    <property type="entry name" value="Glyco_hydro127M"/>
    <property type="match status" value="1"/>
</dbReference>
<name>A0A1Y6HGJ9_9XANT</name>
<dbReference type="InterPro" id="IPR012878">
    <property type="entry name" value="Beta-AFase-like_GH127_cat"/>
</dbReference>
<dbReference type="GO" id="GO:0005975">
    <property type="term" value="P:carbohydrate metabolic process"/>
    <property type="evidence" value="ECO:0007669"/>
    <property type="project" value="InterPro"/>
</dbReference>
<dbReference type="OrthoDB" id="9757939at2"/>
<evidence type="ECO:0000313" key="6">
    <source>
        <dbReference type="Proteomes" id="UP000195953"/>
    </source>
</evidence>
<dbReference type="PANTHER" id="PTHR31151:SF0">
    <property type="entry name" value="PROLINE-TRNA LIGASE (DUF1680)"/>
    <property type="match status" value="1"/>
</dbReference>
<sequence>MTDAHETELTCNHAPTLSRRRFLAWSGLAVAAGFLRFPAQASAAQPGSVRAVSLAQVRLTPSLFLDALHTNRRYLMRLQPDRLLHNFALYAGLDPKAPAYGGWEADTIAGHTLGHYLSALALMYAQTGDAQCRTRASYLIAELARCQAHAGDGYVAGFTRKNAAGKIESGRAVFDELKRGKIDSAPFYLNGSWAPLYTWHKLFAGLLDVHAHCDNAQALHVATDLAGYLQGIFAALDDTQLQQVLACEFGGLNESFVELHVRTGDAQWLALAQRLHHHAVLDPLIAQRDELVHQHSNTNIPKLIGLAREYEVTGDAASGAAARFFWHTVTEHHTYVIGGNGDREYFQQPDSIARFLTEQTCEHCASYNMLKLTRHLYQWGPQAALFDYYERTLLNHVMAQQHPRTGMFTYMTPMLAGEARSWSSPFHDFWCCVGSGMEAHAQFGDSIYWQDGQGVYVNLYVPSTVRDAAGLDMTLHSAMPEQGSASLRIDAAPAEHRTLALRVPGWAQSPMLQLNGQPVDTAITDGYLRLTRAWKAGDTLSVSFDMPLRLEAAPDDPAWVSVLRGPLVLAADLGDAAKPWSGKTPALIGGEDVLQRLQPVPGKPVFDYSDGAQHWRFSPFYAQFDRRSAVYLEHRDAAQWQQRQAEQAAAEAKQQVLDARALDRIALGDETSEKAHALQSESSYSLSYRRRAGRDARTGGFIAFTLRNTAQARVLRLRYWGDETRRRFRILADGELVANEHLDGNRGLDFVDIDYALPAAVAGRVTLQIRIEPETGYSAGPAFGCWVLGAGVGVSHEAPRDVIAVSAWDAKKPLNHAPQMRDTIAEEC</sequence>
<dbReference type="InterPro" id="IPR008928">
    <property type="entry name" value="6-hairpin_glycosidase_sf"/>
</dbReference>
<dbReference type="Pfam" id="PF20620">
    <property type="entry name" value="DUF6805"/>
    <property type="match status" value="1"/>
</dbReference>
<dbReference type="SUPFAM" id="SSF48208">
    <property type="entry name" value="Six-hairpin glycosidases"/>
    <property type="match status" value="1"/>
</dbReference>
<dbReference type="InterPro" id="IPR049046">
    <property type="entry name" value="Beta-AFase-like_GH127_middle"/>
</dbReference>
<reference evidence="5 6" key="1">
    <citation type="submission" date="2017-05" db="EMBL/GenBank/DDBJ databases">
        <authorList>
            <person name="Song R."/>
            <person name="Chenine A.L."/>
            <person name="Ruprecht R.M."/>
        </authorList>
    </citation>
    <scope>NUCLEOTIDE SEQUENCE [LARGE SCALE GENOMIC DNA]</scope>
    <source>
        <strain evidence="5">PD5205</strain>
    </source>
</reference>
<dbReference type="PROSITE" id="PS51318">
    <property type="entry name" value="TAT"/>
    <property type="match status" value="1"/>
</dbReference>
<feature type="coiled-coil region" evidence="1">
    <location>
        <begin position="635"/>
        <end position="662"/>
    </location>
</feature>
<dbReference type="EMBL" id="LT853885">
    <property type="protein sequence ID" value="SMR02625.1"/>
    <property type="molecule type" value="Genomic_DNA"/>
</dbReference>
<dbReference type="Pfam" id="PF07944">
    <property type="entry name" value="Beta-AFase-like_GH127_cat"/>
    <property type="match status" value="1"/>
</dbReference>
<feature type="domain" description="Non-reducing end beta-L-arabinofuranosidase-like GH127 catalytic" evidence="2">
    <location>
        <begin position="56"/>
        <end position="445"/>
    </location>
</feature>
<proteinExistence type="predicted"/>
<evidence type="ECO:0000256" key="1">
    <source>
        <dbReference type="SAM" id="Coils"/>
    </source>
</evidence>
<accession>A0A1Y6HGJ9</accession>
<organism evidence="5 6">
    <name type="scientific">Xanthomonas fragariae</name>
    <dbReference type="NCBI Taxonomy" id="48664"/>
    <lineage>
        <taxon>Bacteria</taxon>
        <taxon>Pseudomonadati</taxon>
        <taxon>Pseudomonadota</taxon>
        <taxon>Gammaproteobacteria</taxon>
        <taxon>Lysobacterales</taxon>
        <taxon>Lysobacteraceae</taxon>
        <taxon>Xanthomonas</taxon>
    </lineage>
</organism>
<feature type="domain" description="Glycoside hydrolase GH146 substrate-binding" evidence="3">
    <location>
        <begin position="657"/>
        <end position="779"/>
    </location>
</feature>
<evidence type="ECO:0008006" key="7">
    <source>
        <dbReference type="Google" id="ProtNLM"/>
    </source>
</evidence>
<keyword evidence="1" id="KW-0175">Coiled coil</keyword>
<protein>
    <recommendedName>
        <fullName evidence="7">Secreted protein</fullName>
    </recommendedName>
</protein>
<dbReference type="PANTHER" id="PTHR31151">
    <property type="entry name" value="PROLINE-TRNA LIGASE (DUF1680)"/>
    <property type="match status" value="1"/>
</dbReference>
<evidence type="ECO:0000259" key="2">
    <source>
        <dbReference type="Pfam" id="PF07944"/>
    </source>
</evidence>
<dbReference type="InterPro" id="IPR006311">
    <property type="entry name" value="TAT_signal"/>
</dbReference>
<feature type="domain" description="Non-reducing end beta-L-arabinofuranosidase-like GH127 middle" evidence="4">
    <location>
        <begin position="454"/>
        <end position="546"/>
    </location>
</feature>
<dbReference type="Proteomes" id="UP000195953">
    <property type="component" value="Chromosome 1"/>
</dbReference>
<dbReference type="eggNOG" id="COG3533">
    <property type="taxonomic scope" value="Bacteria"/>
</dbReference>
<dbReference type="AlphaFoldDB" id="A0A1Y6HGJ9"/>
<evidence type="ECO:0000259" key="3">
    <source>
        <dbReference type="Pfam" id="PF20620"/>
    </source>
</evidence>